<accession>A0ABW9Z9E0</accession>
<proteinExistence type="predicted"/>
<evidence type="ECO:0000313" key="4">
    <source>
        <dbReference type="Proteomes" id="UP000798602"/>
    </source>
</evidence>
<evidence type="ECO:0000256" key="2">
    <source>
        <dbReference type="SAM" id="SignalP"/>
    </source>
</evidence>
<organism evidence="3 4">
    <name type="scientific">Flavobacterium ichthyis</name>
    <dbReference type="NCBI Taxonomy" id="2698827"/>
    <lineage>
        <taxon>Bacteria</taxon>
        <taxon>Pseudomonadati</taxon>
        <taxon>Bacteroidota</taxon>
        <taxon>Flavobacteriia</taxon>
        <taxon>Flavobacteriales</taxon>
        <taxon>Flavobacteriaceae</taxon>
        <taxon>Flavobacterium</taxon>
    </lineage>
</organism>
<gene>
    <name evidence="3" type="ORF">GV828_09045</name>
</gene>
<dbReference type="EMBL" id="JAABLM010000009">
    <property type="protein sequence ID" value="NBL65341.1"/>
    <property type="molecule type" value="Genomic_DNA"/>
</dbReference>
<keyword evidence="4" id="KW-1185">Reference proteome</keyword>
<dbReference type="RefSeq" id="WP_166537163.1">
    <property type="nucleotide sequence ID" value="NZ_JAABLM010000009.1"/>
</dbReference>
<dbReference type="Proteomes" id="UP000798602">
    <property type="component" value="Unassembled WGS sequence"/>
</dbReference>
<keyword evidence="2" id="KW-0732">Signal</keyword>
<evidence type="ECO:0000313" key="3">
    <source>
        <dbReference type="EMBL" id="NBL65341.1"/>
    </source>
</evidence>
<evidence type="ECO:0000256" key="1">
    <source>
        <dbReference type="SAM" id="Phobius"/>
    </source>
</evidence>
<feature type="chain" id="PRO_5047464870" evidence="2">
    <location>
        <begin position="19"/>
        <end position="253"/>
    </location>
</feature>
<sequence length="253" mass="29766">MNKFLLIIAFIFCGSISAQDTVSIAQDSVKVAVKFTEDMILKDSSDIKPLSFEENFQEKYTDSDYEYEAKPRGENWWDRFLEWLAYWFQKIFGMSSSQSAGNVINIILQILAVLVVLFVIYLIAKAILNKEGRWIFGKSSDAKMIRYEDLEKNLQLVNFEKLIDEAMQNGEQRLVVRYYYLWLLKKMSASGIIKWDPEKTNSDYVYEISSEKLKSEFSYLSYLYNYIWYGEFALEENTFEKTVKAFRKTISTL</sequence>
<comment type="caution">
    <text evidence="3">The sequence shown here is derived from an EMBL/GenBank/DDBJ whole genome shotgun (WGS) entry which is preliminary data.</text>
</comment>
<reference evidence="4" key="1">
    <citation type="submission" date="2020-01" db="EMBL/GenBank/DDBJ databases">
        <title>Sphingomonas sp. strain CSW-10.</title>
        <authorList>
            <person name="Chen W.-M."/>
        </authorList>
    </citation>
    <scope>NUCLEOTIDE SEQUENCE [LARGE SCALE GENOMIC DNA]</scope>
    <source>
        <strain evidence="4">NST-5</strain>
    </source>
</reference>
<protein>
    <submittedName>
        <fullName evidence="3">DUF4129 domain-containing protein</fullName>
    </submittedName>
</protein>
<keyword evidence="1" id="KW-1133">Transmembrane helix</keyword>
<keyword evidence="1" id="KW-0472">Membrane</keyword>
<name>A0ABW9Z9E0_9FLAO</name>
<keyword evidence="1" id="KW-0812">Transmembrane</keyword>
<feature type="transmembrane region" description="Helical" evidence="1">
    <location>
        <begin position="103"/>
        <end position="124"/>
    </location>
</feature>
<feature type="signal peptide" evidence="2">
    <location>
        <begin position="1"/>
        <end position="18"/>
    </location>
</feature>